<dbReference type="HOGENOM" id="CLU_1388986_0_0_5"/>
<dbReference type="EMBL" id="CP003740">
    <property type="protein sequence ID" value="AGI67178.1"/>
    <property type="molecule type" value="Genomic_DNA"/>
</dbReference>
<organism evidence="2 3">
    <name type="scientific">Octadecabacter antarcticus 307</name>
    <dbReference type="NCBI Taxonomy" id="391626"/>
    <lineage>
        <taxon>Bacteria</taxon>
        <taxon>Pseudomonadati</taxon>
        <taxon>Pseudomonadota</taxon>
        <taxon>Alphaproteobacteria</taxon>
        <taxon>Rhodobacterales</taxon>
        <taxon>Roseobacteraceae</taxon>
        <taxon>Octadecabacter</taxon>
    </lineage>
</organism>
<keyword evidence="3" id="KW-1185">Reference proteome</keyword>
<gene>
    <name evidence="2" type="ORF">OAN307_c15040</name>
</gene>
<reference evidence="2 3" key="1">
    <citation type="journal article" date="2013" name="PLoS ONE">
        <title>Poles Apart: Arctic and Antarctic Octadecabacter strains Share High Genome Plasticity and a New Type of Xanthorhodopsin.</title>
        <authorList>
            <person name="Vollmers J."/>
            <person name="Voget S."/>
            <person name="Dietrich S."/>
            <person name="Gollnow K."/>
            <person name="Smits M."/>
            <person name="Meyer K."/>
            <person name="Brinkhoff T."/>
            <person name="Simon M."/>
            <person name="Daniel R."/>
        </authorList>
    </citation>
    <scope>NUCLEOTIDE SEQUENCE [LARGE SCALE GENOMIC DNA]</scope>
    <source>
        <strain evidence="2 3">307</strain>
    </source>
</reference>
<evidence type="ECO:0000313" key="3">
    <source>
        <dbReference type="Proteomes" id="UP000005307"/>
    </source>
</evidence>
<protein>
    <submittedName>
        <fullName evidence="2">Uncharacterized protein</fullName>
    </submittedName>
</protein>
<evidence type="ECO:0000313" key="2">
    <source>
        <dbReference type="EMBL" id="AGI67178.1"/>
    </source>
</evidence>
<name>M9R5X5_9RHOB</name>
<sequence>MAGGGGGLRFSHVLNVRQTDADLIVAASKATATRVTQNTESGATADQVRFVGAIKHIDVDGDADALTQTVDDITQGLTGDMSKIVDFNESRDICGLAGLREGHVPGFENIATAVEQGIDGVAVNWRGFYDQKDISNADFQIWADRLQAVADSDEWETAMIEKGLALFIRVGDNFQTWVDGVIASTEELSREIGVDQ</sequence>
<dbReference type="PANTHER" id="PTHR42928">
    <property type="entry name" value="TRICARBOXYLATE-BINDING PROTEIN"/>
    <property type="match status" value="1"/>
</dbReference>
<dbReference type="RefSeq" id="WP_015499213.1">
    <property type="nucleotide sequence ID" value="NC_020911.1"/>
</dbReference>
<comment type="similarity">
    <text evidence="1">Belongs to the UPF0065 (bug) family.</text>
</comment>
<dbReference type="STRING" id="391626.OAN307_c15040"/>
<dbReference type="OrthoDB" id="9780943at2"/>
<dbReference type="KEGG" id="oat:OAN307_c15040"/>
<dbReference type="InterPro" id="IPR005064">
    <property type="entry name" value="BUG"/>
</dbReference>
<dbReference type="PANTHER" id="PTHR42928:SF3">
    <property type="entry name" value="UPF0065 PROTEIN YFLP"/>
    <property type="match status" value="1"/>
</dbReference>
<dbReference type="AlphaFoldDB" id="M9R5X5"/>
<dbReference type="eggNOG" id="COG3181">
    <property type="taxonomic scope" value="Bacteria"/>
</dbReference>
<dbReference type="Proteomes" id="UP000005307">
    <property type="component" value="Chromosome"/>
</dbReference>
<evidence type="ECO:0000256" key="1">
    <source>
        <dbReference type="ARBA" id="ARBA00006987"/>
    </source>
</evidence>
<proteinExistence type="inferred from homology"/>
<accession>M9R5X5</accession>